<dbReference type="Proteomes" id="UP001519654">
    <property type="component" value="Unassembled WGS sequence"/>
</dbReference>
<name>A0ABS5YJY9_9ACTN</name>
<organism evidence="5 6">
    <name type="scientific">Paractinoplanes bogorensis</name>
    <dbReference type="NCBI Taxonomy" id="1610840"/>
    <lineage>
        <taxon>Bacteria</taxon>
        <taxon>Bacillati</taxon>
        <taxon>Actinomycetota</taxon>
        <taxon>Actinomycetes</taxon>
        <taxon>Micromonosporales</taxon>
        <taxon>Micromonosporaceae</taxon>
        <taxon>Paractinoplanes</taxon>
    </lineage>
</organism>
<dbReference type="InterPro" id="IPR036390">
    <property type="entry name" value="WH_DNA-bd_sf"/>
</dbReference>
<evidence type="ECO:0000313" key="5">
    <source>
        <dbReference type="EMBL" id="MBU2663727.1"/>
    </source>
</evidence>
<dbReference type="InterPro" id="IPR019885">
    <property type="entry name" value="Tscrpt_reg_HTH_AsnC-type_CS"/>
</dbReference>
<dbReference type="PROSITE" id="PS00519">
    <property type="entry name" value="HTH_ASNC_1"/>
    <property type="match status" value="1"/>
</dbReference>
<dbReference type="Gene3D" id="1.10.10.10">
    <property type="entry name" value="Winged helix-like DNA-binding domain superfamily/Winged helix DNA-binding domain"/>
    <property type="match status" value="1"/>
</dbReference>
<keyword evidence="6" id="KW-1185">Reference proteome</keyword>
<dbReference type="InterPro" id="IPR019887">
    <property type="entry name" value="Tscrpt_reg_AsnC/Lrp_C"/>
</dbReference>
<keyword evidence="3" id="KW-0804">Transcription</keyword>
<protein>
    <submittedName>
        <fullName evidence="5">Lrp/AsnC family transcriptional regulator</fullName>
    </submittedName>
</protein>
<dbReference type="SMART" id="SM00344">
    <property type="entry name" value="HTH_ASNC"/>
    <property type="match status" value="1"/>
</dbReference>
<comment type="caution">
    <text evidence="5">The sequence shown here is derived from an EMBL/GenBank/DDBJ whole genome shotgun (WGS) entry which is preliminary data.</text>
</comment>
<sequence length="147" mass="16495">MDSIDRQILNQLTVNARTSLTDIARTVALSIPAVKRRIDRLERDGVIRGYTTIVEEPGTRKLHAIVELFCTARTERDDVIRVFEGRPEVLIAFSAAGDSDVVMLVQTDGTDHLESFLIDLRRNPHVAQTRSRVMLNTLMGRIPLGQS</sequence>
<dbReference type="EMBL" id="JAHKKG010000003">
    <property type="protein sequence ID" value="MBU2663727.1"/>
    <property type="molecule type" value="Genomic_DNA"/>
</dbReference>
<dbReference type="InterPro" id="IPR000485">
    <property type="entry name" value="AsnC-type_HTH_dom"/>
</dbReference>
<evidence type="ECO:0000259" key="4">
    <source>
        <dbReference type="PROSITE" id="PS50956"/>
    </source>
</evidence>
<evidence type="ECO:0000256" key="2">
    <source>
        <dbReference type="ARBA" id="ARBA00023125"/>
    </source>
</evidence>
<accession>A0ABS5YJY9</accession>
<dbReference type="PANTHER" id="PTHR30154">
    <property type="entry name" value="LEUCINE-RESPONSIVE REGULATORY PROTEIN"/>
    <property type="match status" value="1"/>
</dbReference>
<dbReference type="PROSITE" id="PS50956">
    <property type="entry name" value="HTH_ASNC_2"/>
    <property type="match status" value="1"/>
</dbReference>
<dbReference type="RefSeq" id="WP_215785706.1">
    <property type="nucleotide sequence ID" value="NZ_JAHKKG010000003.1"/>
</dbReference>
<evidence type="ECO:0000256" key="3">
    <source>
        <dbReference type="ARBA" id="ARBA00023163"/>
    </source>
</evidence>
<gene>
    <name evidence="5" type="ORF">KOI35_09425</name>
</gene>
<proteinExistence type="predicted"/>
<dbReference type="Pfam" id="PF01037">
    <property type="entry name" value="AsnC_trans_reg"/>
    <property type="match status" value="1"/>
</dbReference>
<keyword evidence="1" id="KW-0805">Transcription regulation</keyword>
<dbReference type="InterPro" id="IPR011008">
    <property type="entry name" value="Dimeric_a/b-barrel"/>
</dbReference>
<dbReference type="PRINTS" id="PR00033">
    <property type="entry name" value="HTHASNC"/>
</dbReference>
<keyword evidence="2" id="KW-0238">DNA-binding</keyword>
<dbReference type="SUPFAM" id="SSF54909">
    <property type="entry name" value="Dimeric alpha+beta barrel"/>
    <property type="match status" value="1"/>
</dbReference>
<dbReference type="Pfam" id="PF13412">
    <property type="entry name" value="HTH_24"/>
    <property type="match status" value="1"/>
</dbReference>
<feature type="domain" description="HTH asnC-type" evidence="4">
    <location>
        <begin position="1"/>
        <end position="54"/>
    </location>
</feature>
<dbReference type="InterPro" id="IPR036388">
    <property type="entry name" value="WH-like_DNA-bd_sf"/>
</dbReference>
<dbReference type="PANTHER" id="PTHR30154:SF45">
    <property type="entry name" value="TRANSCRIPTIONAL REGULATORY PROTEIN (PROBABLY ASNC-FAMILY)-RELATED"/>
    <property type="match status" value="1"/>
</dbReference>
<dbReference type="Gene3D" id="3.30.70.920">
    <property type="match status" value="1"/>
</dbReference>
<dbReference type="InterPro" id="IPR019888">
    <property type="entry name" value="Tscrpt_reg_AsnC-like"/>
</dbReference>
<reference evidence="5 6" key="1">
    <citation type="submission" date="2021-06" db="EMBL/GenBank/DDBJ databases">
        <title>Actinoplanes lichenicola sp. nov., and Actinoplanes ovalisporus sp. nov., isolated from lichen in Thailand.</title>
        <authorList>
            <person name="Saeng-In P."/>
            <person name="Kanchanasin P."/>
            <person name="Yuki M."/>
            <person name="Kudo T."/>
            <person name="Ohkuma M."/>
            <person name="Phongsopitanun W."/>
            <person name="Tanasupawat S."/>
        </authorList>
    </citation>
    <scope>NUCLEOTIDE SEQUENCE [LARGE SCALE GENOMIC DNA]</scope>
    <source>
        <strain evidence="5 6">NBRC 110975</strain>
    </source>
</reference>
<dbReference type="SUPFAM" id="SSF46785">
    <property type="entry name" value="Winged helix' DNA-binding domain"/>
    <property type="match status" value="1"/>
</dbReference>
<evidence type="ECO:0000256" key="1">
    <source>
        <dbReference type="ARBA" id="ARBA00023015"/>
    </source>
</evidence>
<evidence type="ECO:0000313" key="6">
    <source>
        <dbReference type="Proteomes" id="UP001519654"/>
    </source>
</evidence>